<name>A0A2U2BRJ4_9PROT</name>
<dbReference type="Gene3D" id="1.20.120.450">
    <property type="entry name" value="dinb family like domain"/>
    <property type="match status" value="1"/>
</dbReference>
<accession>A0A2U2BRJ4</accession>
<dbReference type="InterPro" id="IPR042095">
    <property type="entry name" value="SUMF_sf"/>
</dbReference>
<dbReference type="SUPFAM" id="SSF56436">
    <property type="entry name" value="C-type lectin-like"/>
    <property type="match status" value="1"/>
</dbReference>
<dbReference type="Proteomes" id="UP000245168">
    <property type="component" value="Unassembled WGS sequence"/>
</dbReference>
<dbReference type="InterPro" id="IPR005532">
    <property type="entry name" value="SUMF_dom"/>
</dbReference>
<evidence type="ECO:0000256" key="2">
    <source>
        <dbReference type="ARBA" id="ARBA00023004"/>
    </source>
</evidence>
<keyword evidence="7" id="KW-1185">Reference proteome</keyword>
<dbReference type="InterPro" id="IPR024775">
    <property type="entry name" value="DinB-like"/>
</dbReference>
<dbReference type="OrthoDB" id="9768004at2"/>
<dbReference type="SUPFAM" id="SSF109854">
    <property type="entry name" value="DinB/YfiT-like putative metalloenzymes"/>
    <property type="match status" value="1"/>
</dbReference>
<evidence type="ECO:0000259" key="5">
    <source>
        <dbReference type="Pfam" id="PF12867"/>
    </source>
</evidence>
<dbReference type="InterPro" id="IPR017806">
    <property type="entry name" value="EgtB"/>
</dbReference>
<proteinExistence type="predicted"/>
<dbReference type="GO" id="GO:0052699">
    <property type="term" value="P:ergothioneine biosynthetic process"/>
    <property type="evidence" value="ECO:0007669"/>
    <property type="project" value="InterPro"/>
</dbReference>
<dbReference type="InterPro" id="IPR016187">
    <property type="entry name" value="CTDL_fold"/>
</dbReference>
<gene>
    <name evidence="6" type="ORF">DDZ18_12590</name>
</gene>
<evidence type="ECO:0000313" key="7">
    <source>
        <dbReference type="Proteomes" id="UP000245168"/>
    </source>
</evidence>
<dbReference type="InterPro" id="IPR051043">
    <property type="entry name" value="Sulfatase_Mod_Factor_Kinase"/>
</dbReference>
<feature type="domain" description="DinB-like" evidence="5">
    <location>
        <begin position="16"/>
        <end position="149"/>
    </location>
</feature>
<dbReference type="RefSeq" id="WP_109253752.1">
    <property type="nucleotide sequence ID" value="NZ_QEXV01000006.1"/>
</dbReference>
<evidence type="ECO:0000256" key="1">
    <source>
        <dbReference type="ARBA" id="ARBA00023002"/>
    </source>
</evidence>
<dbReference type="Pfam" id="PF03781">
    <property type="entry name" value="FGE-sulfatase"/>
    <property type="match status" value="2"/>
</dbReference>
<dbReference type="InterPro" id="IPR034660">
    <property type="entry name" value="DinB/YfiT-like"/>
</dbReference>
<protein>
    <submittedName>
        <fullName evidence="6">Ergothioneine biosynthesis protein EgtB</fullName>
    </submittedName>
</protein>
<feature type="domain" description="Sulfatase-modifying factor enzyme-like" evidence="4">
    <location>
        <begin position="346"/>
        <end position="427"/>
    </location>
</feature>
<dbReference type="NCBIfam" id="TIGR03440">
    <property type="entry name" value="egtB_TIGR03440"/>
    <property type="match status" value="1"/>
</dbReference>
<dbReference type="PANTHER" id="PTHR23150:SF36">
    <property type="entry name" value="HERCYNINE OXYGENASE"/>
    <property type="match status" value="1"/>
</dbReference>
<keyword evidence="1" id="KW-0560">Oxidoreductase</keyword>
<evidence type="ECO:0000313" key="6">
    <source>
        <dbReference type="EMBL" id="PWE16598.1"/>
    </source>
</evidence>
<dbReference type="EMBL" id="QEXV01000006">
    <property type="protein sequence ID" value="PWE16598.1"/>
    <property type="molecule type" value="Genomic_DNA"/>
</dbReference>
<comment type="pathway">
    <text evidence="3">Amino-acid biosynthesis; ergothioneine biosynthesis.</text>
</comment>
<reference evidence="7" key="1">
    <citation type="submission" date="2018-05" db="EMBL/GenBank/DDBJ databases">
        <authorList>
            <person name="Liu B.-T."/>
        </authorList>
    </citation>
    <scope>NUCLEOTIDE SEQUENCE [LARGE SCALE GENOMIC DNA]</scope>
    <source>
        <strain evidence="7">WD6-1</strain>
    </source>
</reference>
<dbReference type="Pfam" id="PF12867">
    <property type="entry name" value="DinB_2"/>
    <property type="match status" value="1"/>
</dbReference>
<comment type="caution">
    <text evidence="6">The sequence shown here is derived from an EMBL/GenBank/DDBJ whole genome shotgun (WGS) entry which is preliminary data.</text>
</comment>
<dbReference type="PANTHER" id="PTHR23150">
    <property type="entry name" value="SULFATASE MODIFYING FACTOR 1, 2"/>
    <property type="match status" value="1"/>
</dbReference>
<feature type="domain" description="Sulfatase-modifying factor enzyme-like" evidence="4">
    <location>
        <begin position="187"/>
        <end position="326"/>
    </location>
</feature>
<evidence type="ECO:0000256" key="3">
    <source>
        <dbReference type="ARBA" id="ARBA00037882"/>
    </source>
</evidence>
<sequence length="429" mass="47885">MPKDQISAPEESLADAFQRVRARSLAWAEPLSAEDLCVQTIPDVSPGKWHLAHTTWFWEAFLLGPFSSGYDPFDPRFNYLFNSYYEAIGERHPRPRRGELTRPSLDEIRAYRAHVDAAVLDWLGAAPEEELERAGPVIRTGLAHEEQHQELFLTDIKHVLSCNSFPEAAYEQGAGAAVGAAAPRPPAPEWAVFEEGLHEFGHSGDGFAFDNEGPPHKAWIAPFALATAPVTNAEFLAFIEDGGYRRPELWLSDGWAAIQAENRHAPYYWRKRDAGWAEHTLHGEEPLDPAAPACHLDYYEASAFAEWTGYRLPEEREWELAARALDPAAGRWAEPGGRLHPVEPPAGEGLRGVFGEVWEWTRSAYAPYPGYRAPAGAIGEYNGKFMCGQFVLRGGSALTPPGHVRATYRNFFPPDARWQMTGLRLARDV</sequence>
<evidence type="ECO:0000259" key="4">
    <source>
        <dbReference type="Pfam" id="PF03781"/>
    </source>
</evidence>
<dbReference type="AlphaFoldDB" id="A0A2U2BRJ4"/>
<dbReference type="Gene3D" id="3.90.1580.10">
    <property type="entry name" value="paralog of FGE (formylglycine-generating enzyme)"/>
    <property type="match status" value="1"/>
</dbReference>
<organism evidence="6 7">
    <name type="scientific">Marinicauda salina</name>
    <dbReference type="NCBI Taxonomy" id="2135793"/>
    <lineage>
        <taxon>Bacteria</taxon>
        <taxon>Pseudomonadati</taxon>
        <taxon>Pseudomonadota</taxon>
        <taxon>Alphaproteobacteria</taxon>
        <taxon>Maricaulales</taxon>
        <taxon>Maricaulaceae</taxon>
        <taxon>Marinicauda</taxon>
    </lineage>
</organism>
<keyword evidence="2" id="KW-0408">Iron</keyword>